<reference evidence="8 9" key="1">
    <citation type="submission" date="2022-12" db="EMBL/GenBank/DDBJ databases">
        <title>Genomic features and morphological characterization of a novel Knufia sp. strain isolated from spacecraft assembly facility.</title>
        <authorList>
            <person name="Teixeira M."/>
            <person name="Chander A.M."/>
            <person name="Stajich J.E."/>
            <person name="Venkateswaran K."/>
        </authorList>
    </citation>
    <scope>NUCLEOTIDE SEQUENCE [LARGE SCALE GENOMIC DNA]</scope>
    <source>
        <strain evidence="8 9">FJI-L2-BK-P2</strain>
    </source>
</reference>
<evidence type="ECO:0000256" key="2">
    <source>
        <dbReference type="ARBA" id="ARBA00010139"/>
    </source>
</evidence>
<dbReference type="PANTHER" id="PTHR43098:SF3">
    <property type="entry name" value="L-ORNITHINE N(5)-MONOOXYGENASE-RELATED"/>
    <property type="match status" value="1"/>
</dbReference>
<dbReference type="Proteomes" id="UP001316803">
    <property type="component" value="Unassembled WGS sequence"/>
</dbReference>
<comment type="similarity">
    <text evidence="2">Belongs to the FAD-binding monooxygenase family.</text>
</comment>
<evidence type="ECO:0000256" key="4">
    <source>
        <dbReference type="ARBA" id="ARBA00022827"/>
    </source>
</evidence>
<evidence type="ECO:0000256" key="1">
    <source>
        <dbReference type="ARBA" id="ARBA00001974"/>
    </source>
</evidence>
<dbReference type="InterPro" id="IPR050775">
    <property type="entry name" value="FAD-binding_Monooxygenases"/>
</dbReference>
<keyword evidence="7" id="KW-0503">Monooxygenase</keyword>
<dbReference type="PANTHER" id="PTHR43098">
    <property type="entry name" value="L-ORNITHINE N(5)-MONOOXYGENASE-RELATED"/>
    <property type="match status" value="1"/>
</dbReference>
<comment type="cofactor">
    <cofactor evidence="1">
        <name>FAD</name>
        <dbReference type="ChEBI" id="CHEBI:57692"/>
    </cofactor>
</comment>
<organism evidence="8 9">
    <name type="scientific">Knufia fluminis</name>
    <dbReference type="NCBI Taxonomy" id="191047"/>
    <lineage>
        <taxon>Eukaryota</taxon>
        <taxon>Fungi</taxon>
        <taxon>Dikarya</taxon>
        <taxon>Ascomycota</taxon>
        <taxon>Pezizomycotina</taxon>
        <taxon>Eurotiomycetes</taxon>
        <taxon>Chaetothyriomycetidae</taxon>
        <taxon>Chaetothyriales</taxon>
        <taxon>Trichomeriaceae</taxon>
        <taxon>Knufia</taxon>
    </lineage>
</organism>
<gene>
    <name evidence="8" type="ORF">OHC33_007304</name>
</gene>
<dbReference type="EMBL" id="JAKLMC020000019">
    <property type="protein sequence ID" value="KAK5951625.1"/>
    <property type="molecule type" value="Genomic_DNA"/>
</dbReference>
<keyword evidence="9" id="KW-1185">Reference proteome</keyword>
<keyword evidence="6" id="KW-0560">Oxidoreductase</keyword>
<dbReference type="GO" id="GO:0004497">
    <property type="term" value="F:monooxygenase activity"/>
    <property type="evidence" value="ECO:0007669"/>
    <property type="project" value="UniProtKB-KW"/>
</dbReference>
<evidence type="ECO:0000256" key="7">
    <source>
        <dbReference type="ARBA" id="ARBA00023033"/>
    </source>
</evidence>
<protein>
    <submittedName>
        <fullName evidence="8">Uncharacterized protein</fullName>
    </submittedName>
</protein>
<comment type="caution">
    <text evidence="8">The sequence shown here is derived from an EMBL/GenBank/DDBJ whole genome shotgun (WGS) entry which is preliminary data.</text>
</comment>
<accession>A0AAN8EDH8</accession>
<proteinExistence type="inferred from homology"/>
<dbReference type="Gene3D" id="3.50.50.60">
    <property type="entry name" value="FAD/NAD(P)-binding domain"/>
    <property type="match status" value="1"/>
</dbReference>
<dbReference type="AlphaFoldDB" id="A0AAN8EDH8"/>
<evidence type="ECO:0000256" key="5">
    <source>
        <dbReference type="ARBA" id="ARBA00022857"/>
    </source>
</evidence>
<dbReference type="SUPFAM" id="SSF51905">
    <property type="entry name" value="FAD/NAD(P)-binding domain"/>
    <property type="match status" value="1"/>
</dbReference>
<evidence type="ECO:0000313" key="8">
    <source>
        <dbReference type="EMBL" id="KAK5951625.1"/>
    </source>
</evidence>
<name>A0AAN8EDH8_9EURO</name>
<evidence type="ECO:0000256" key="3">
    <source>
        <dbReference type="ARBA" id="ARBA00022630"/>
    </source>
</evidence>
<keyword evidence="3" id="KW-0285">Flavoprotein</keyword>
<dbReference type="InterPro" id="IPR036188">
    <property type="entry name" value="FAD/NAD-bd_sf"/>
</dbReference>
<keyword evidence="4" id="KW-0274">FAD</keyword>
<keyword evidence="5" id="KW-0521">NADP</keyword>
<sequence length="164" mass="18064">MGLKNKDGVDIKDVWKNEGIKSYMGMTFEGFPNCFMIYSPHAPTALSNGPTIIESQADMITEFISSLETAKAKSVTPTAPAQEQWVETVNDLANMTLLPLTNSWWTAANVPGKKVQSLTYILGIQQYEATCREVLDGMKGFEVEYEDGKTKIDQEMPTKATAAA</sequence>
<evidence type="ECO:0000256" key="6">
    <source>
        <dbReference type="ARBA" id="ARBA00023002"/>
    </source>
</evidence>
<evidence type="ECO:0000313" key="9">
    <source>
        <dbReference type="Proteomes" id="UP001316803"/>
    </source>
</evidence>